<dbReference type="InterPro" id="IPR050282">
    <property type="entry name" value="Cycloisomerase_2"/>
</dbReference>
<dbReference type="AlphaFoldDB" id="A0AAD9T613"/>
<dbReference type="InterPro" id="IPR019405">
    <property type="entry name" value="Lactonase_7-beta_prop"/>
</dbReference>
<evidence type="ECO:0000313" key="3">
    <source>
        <dbReference type="EMBL" id="KAK2629518.1"/>
    </source>
</evidence>
<reference evidence="3" key="1">
    <citation type="submission" date="2023-06" db="EMBL/GenBank/DDBJ databases">
        <title>Draft genome of Marssonina rosae.</title>
        <authorList>
            <person name="Cheng Q."/>
        </authorList>
    </citation>
    <scope>NUCLEOTIDE SEQUENCE</scope>
    <source>
        <strain evidence="3">R4</strain>
    </source>
</reference>
<dbReference type="Proteomes" id="UP001285354">
    <property type="component" value="Unassembled WGS sequence"/>
</dbReference>
<comment type="caution">
    <text evidence="3">The sequence shown here is derived from an EMBL/GenBank/DDBJ whole genome shotgun (WGS) entry which is preliminary data.</text>
</comment>
<organism evidence="3 4">
    <name type="scientific">Diplocarpon rosae</name>
    <dbReference type="NCBI Taxonomy" id="946125"/>
    <lineage>
        <taxon>Eukaryota</taxon>
        <taxon>Fungi</taxon>
        <taxon>Dikarya</taxon>
        <taxon>Ascomycota</taxon>
        <taxon>Pezizomycotina</taxon>
        <taxon>Leotiomycetes</taxon>
        <taxon>Helotiales</taxon>
        <taxon>Drepanopezizaceae</taxon>
        <taxon>Diplocarpon</taxon>
    </lineage>
</organism>
<proteinExistence type="inferred from homology"/>
<accession>A0AAD9T613</accession>
<dbReference type="InterPro" id="IPR015943">
    <property type="entry name" value="WD40/YVTN_repeat-like_dom_sf"/>
</dbReference>
<dbReference type="InterPro" id="IPR011045">
    <property type="entry name" value="N2O_reductase_N"/>
</dbReference>
<dbReference type="SUPFAM" id="SSF50974">
    <property type="entry name" value="Nitrous oxide reductase, N-terminal domain"/>
    <property type="match status" value="1"/>
</dbReference>
<evidence type="ECO:0008006" key="5">
    <source>
        <dbReference type="Google" id="ProtNLM"/>
    </source>
</evidence>
<dbReference type="GO" id="GO:0017057">
    <property type="term" value="F:6-phosphogluconolactonase activity"/>
    <property type="evidence" value="ECO:0007669"/>
    <property type="project" value="TreeGrafter"/>
</dbReference>
<dbReference type="Pfam" id="PF10282">
    <property type="entry name" value="Lactonase"/>
    <property type="match status" value="1"/>
</dbReference>
<comment type="similarity">
    <text evidence="1">Belongs to the cycloisomerase 2 family.</text>
</comment>
<dbReference type="Gene3D" id="2.130.10.10">
    <property type="entry name" value="YVTN repeat-like/Quinoprotein amine dehydrogenase"/>
    <property type="match status" value="1"/>
</dbReference>
<sequence length="391" mass="41748">MVAFTASLIPLAWCLSTVTAVNLYVASTDGNVTTLAYTPAANASLEVFAINAECGGNPATLNIDTASRILYCIDRGQATDVNGSMSSFSIADNGVLKKIASTPVPASGVWTEIFGEAGNRGIASASYNKSAGAIVKISDSGELSTLQTWYPKIAAPGPVPLRQDLSYLHHVMLDPTKKFLLMADLGGDMIRVYAWDPNTLAPVTELPPLVTGPGVGPRHIVFWESPQGKQYIFFNGEIDQNIYSYEVKITDFGITWTKVFEIPALGPDGKKPAGTAPTSEIAVTPDKKFIIVSNREVSFKDSTQWKSGPSDTLSTFAISETGELALVQLAPSGGYQPRQFALNQKGDKLAVGHQTNKTVVIWDRDLASGKIVGEPTTVSISGSVVVTIWDE</sequence>
<keyword evidence="2" id="KW-0732">Signal</keyword>
<name>A0AAD9T613_9HELO</name>
<feature type="signal peptide" evidence="2">
    <location>
        <begin position="1"/>
        <end position="20"/>
    </location>
</feature>
<protein>
    <recommendedName>
        <fullName evidence="5">Isomerase YbhE</fullName>
    </recommendedName>
</protein>
<evidence type="ECO:0000256" key="1">
    <source>
        <dbReference type="ARBA" id="ARBA00005564"/>
    </source>
</evidence>
<dbReference type="PANTHER" id="PTHR30344">
    <property type="entry name" value="6-PHOSPHOGLUCONOLACTONASE-RELATED"/>
    <property type="match status" value="1"/>
</dbReference>
<dbReference type="EMBL" id="JAUBYV010000001">
    <property type="protein sequence ID" value="KAK2629518.1"/>
    <property type="molecule type" value="Genomic_DNA"/>
</dbReference>
<dbReference type="PANTHER" id="PTHR30344:SF1">
    <property type="entry name" value="6-PHOSPHOGLUCONOLACTONASE"/>
    <property type="match status" value="1"/>
</dbReference>
<gene>
    <name evidence="3" type="ORF">QTJ16_000338</name>
</gene>
<keyword evidence="4" id="KW-1185">Reference proteome</keyword>
<evidence type="ECO:0000256" key="2">
    <source>
        <dbReference type="SAM" id="SignalP"/>
    </source>
</evidence>
<evidence type="ECO:0000313" key="4">
    <source>
        <dbReference type="Proteomes" id="UP001285354"/>
    </source>
</evidence>
<feature type="chain" id="PRO_5042083485" description="Isomerase YbhE" evidence="2">
    <location>
        <begin position="21"/>
        <end position="391"/>
    </location>
</feature>